<comment type="caution">
    <text evidence="2">The sequence shown here is derived from an EMBL/GenBank/DDBJ whole genome shotgun (WGS) entry which is preliminary data.</text>
</comment>
<name>A0A2D3WIG5_9BACT</name>
<dbReference type="InterPro" id="IPR010056">
    <property type="entry name" value="Phage_rep_org__N"/>
</dbReference>
<proteinExistence type="predicted"/>
<reference evidence="2 3" key="1">
    <citation type="journal article" date="2017" name="Front. Microbiol.">
        <title>Comparative Genomic Analysis of the Class Epsilonproteobacteria and Proposed Reclassification to Epsilonbacteraeota (phyl. nov.).</title>
        <authorList>
            <person name="Waite D.W."/>
            <person name="Vanwonterghem I."/>
            <person name="Rinke C."/>
            <person name="Parks D.H."/>
            <person name="Zhang Y."/>
            <person name="Takai K."/>
            <person name="Sievert S.M."/>
            <person name="Simon J."/>
            <person name="Campbell B.J."/>
            <person name="Hanson T.E."/>
            <person name="Woyke T."/>
            <person name="Klotz M.G."/>
            <person name="Hugenholtz P."/>
        </authorList>
    </citation>
    <scope>NUCLEOTIDE SEQUENCE [LARGE SCALE GENOMIC DNA]</scope>
    <source>
        <strain evidence="2">UBA12443</strain>
    </source>
</reference>
<organism evidence="2 3">
    <name type="scientific">Sulfuricurvum kujiense</name>
    <dbReference type="NCBI Taxonomy" id="148813"/>
    <lineage>
        <taxon>Bacteria</taxon>
        <taxon>Pseudomonadati</taxon>
        <taxon>Campylobacterota</taxon>
        <taxon>Epsilonproteobacteria</taxon>
        <taxon>Campylobacterales</taxon>
        <taxon>Sulfurimonadaceae</taxon>
        <taxon>Sulfuricurvum</taxon>
    </lineage>
</organism>
<accession>A0A2D3WIG5</accession>
<dbReference type="Proteomes" id="UP000228859">
    <property type="component" value="Unassembled WGS sequence"/>
</dbReference>
<dbReference type="AlphaFoldDB" id="A0A2D3WIG5"/>
<dbReference type="EMBL" id="DLUI01000059">
    <property type="protein sequence ID" value="DAB38850.1"/>
    <property type="molecule type" value="Genomic_DNA"/>
</dbReference>
<evidence type="ECO:0000313" key="2">
    <source>
        <dbReference type="EMBL" id="DAB38850.1"/>
    </source>
</evidence>
<protein>
    <recommendedName>
        <fullName evidence="1">Phage replisome organiser N-terminal domain-containing protein</fullName>
    </recommendedName>
</protein>
<dbReference type="NCBIfam" id="TIGR01714">
    <property type="entry name" value="phage_rep_org_N"/>
    <property type="match status" value="1"/>
</dbReference>
<dbReference type="Pfam" id="PF09681">
    <property type="entry name" value="Phage_rep_org_N"/>
    <property type="match status" value="1"/>
</dbReference>
<evidence type="ECO:0000313" key="3">
    <source>
        <dbReference type="Proteomes" id="UP000228859"/>
    </source>
</evidence>
<sequence length="276" mass="31638">MFKMKGSEMSSKKYYWLKLKDDFFSDPKIKKLRKMAGGDTYTIILQKIMLLSIKEGGVIEFEGIVEKTLHEELALFLDEEVINVEAALSFMRMVGFIESIGDNRFLLPLVTQLVGSESDSAERVRKLREKRKLEPPALQCNGDVTPCNKNVTTEIRDKRIELDMGGNAREAYLLFRMAGEGIKSPIAFKKTIMSELQDPRSDESNNFVEWQSLMNMWSKPLNDLYNDFCSFGHKNRKKCKEIATDHVKDFGINITPMLFEIAFYESCKLQQGKGVA</sequence>
<evidence type="ECO:0000259" key="1">
    <source>
        <dbReference type="Pfam" id="PF09681"/>
    </source>
</evidence>
<gene>
    <name evidence="2" type="ORF">CFH83_03810</name>
</gene>
<feature type="domain" description="Phage replisome organiser N-terminal" evidence="1">
    <location>
        <begin position="16"/>
        <end position="132"/>
    </location>
</feature>